<evidence type="ECO:0000256" key="3">
    <source>
        <dbReference type="ARBA" id="ARBA00014577"/>
    </source>
</evidence>
<reference evidence="8" key="1">
    <citation type="journal article" date="2016" name="Proc. Natl. Acad. Sci. U.S.A.">
        <title>Lipid metabolic changes in an early divergent fungus govern the establishment of a mutualistic symbiosis with endobacteria.</title>
        <authorList>
            <person name="Lastovetsky O.A."/>
            <person name="Gaspar M.L."/>
            <person name="Mondo S.J."/>
            <person name="LaButti K.M."/>
            <person name="Sandor L."/>
            <person name="Grigoriev I.V."/>
            <person name="Henry S.A."/>
            <person name="Pawlowska T.E."/>
        </authorList>
    </citation>
    <scope>NUCLEOTIDE SEQUENCE [LARGE SCALE GENOMIC DNA]</scope>
    <source>
        <strain evidence="8">ATCC 52814</strain>
    </source>
</reference>
<dbReference type="InterPro" id="IPR050358">
    <property type="entry name" value="RSE1/DDB1/CFT1"/>
</dbReference>
<dbReference type="InterPro" id="IPR018846">
    <property type="entry name" value="Beta-prop_RSE1/DDB1/CPSF1_1st"/>
</dbReference>
<evidence type="ECO:0000259" key="6">
    <source>
        <dbReference type="Pfam" id="PF10433"/>
    </source>
</evidence>
<dbReference type="InterPro" id="IPR004871">
    <property type="entry name" value="RSE1/DDB1/CPSF1_C"/>
</dbReference>
<gene>
    <name evidence="8" type="ORF">BCV72DRAFT_308775</name>
</gene>
<dbReference type="Pfam" id="PF03178">
    <property type="entry name" value="CPSF_A"/>
    <property type="match status" value="1"/>
</dbReference>
<dbReference type="GO" id="GO:0003676">
    <property type="term" value="F:nucleic acid binding"/>
    <property type="evidence" value="ECO:0007669"/>
    <property type="project" value="InterPro"/>
</dbReference>
<dbReference type="InterPro" id="IPR015943">
    <property type="entry name" value="WD40/YVTN_repeat-like_dom_sf"/>
</dbReference>
<dbReference type="SUPFAM" id="SSF50998">
    <property type="entry name" value="Quinoprotein alcohol dehydrogenase-like"/>
    <property type="match status" value="2"/>
</dbReference>
<evidence type="ECO:0000256" key="1">
    <source>
        <dbReference type="ARBA" id="ARBA00004123"/>
    </source>
</evidence>
<dbReference type="VEuPathDB" id="FungiDB:BCV72DRAFT_308775"/>
<dbReference type="InterPro" id="IPR058543">
    <property type="entry name" value="Beta-prop_RSE1/DDB1/CPSF1_2nd"/>
</dbReference>
<dbReference type="PANTHER" id="PTHR10644">
    <property type="entry name" value="DNA REPAIR/RNA PROCESSING CPSF FAMILY"/>
    <property type="match status" value="1"/>
</dbReference>
<feature type="domain" description="RSE1/DDB1/CPSF1 first beta-propeller" evidence="6">
    <location>
        <begin position="19"/>
        <end position="348"/>
    </location>
</feature>
<accession>A0A1X0QST8</accession>
<dbReference type="Gene3D" id="2.130.10.10">
    <property type="entry name" value="YVTN repeat-like/Quinoprotein amine dehydrogenase"/>
    <property type="match status" value="3"/>
</dbReference>
<feature type="domain" description="RSE1/DDB1/CPSF1 second beta-propeller" evidence="7">
    <location>
        <begin position="409"/>
        <end position="700"/>
    </location>
</feature>
<evidence type="ECO:0000313" key="8">
    <source>
        <dbReference type="EMBL" id="ORE02835.1"/>
    </source>
</evidence>
<keyword evidence="4" id="KW-0539">Nucleus</keyword>
<dbReference type="Gene3D" id="1.10.150.910">
    <property type="match status" value="1"/>
</dbReference>
<proteinExistence type="inferred from homology"/>
<sequence length="1117" mass="125322">MDTLMDRHHVVTTISPSTAVTCAAKGPFIQPGEDNLIVCKGSTIEVYTVMLDGIKSFMEFNIYGTIRNMQVIQLSDKTTCSLFILTVHQCYTILTYSSKTQSIVTEFSGMLDITSARETDQPIVVTVDTSSETLFVSAFTGYLIAIPYGKPDSSIKMTTKNRDSKALRFMPIPIRTNEFDFLSVVTLQQASSVSVLVGELEDLKTIKTFKYCEGPKELVEKKNTTMKVETTTHALVTVPAPLGGMLAIGEYVITYYDPFSNTVRELSIEPVLVTAWEYLSDGSNRFLLGDSEGYLYMFILETGHNKVVNLSSTLIGQVARPNCIIDLGNYMFYIGSTHGDSCLIQLVDAATPSKYSIRVLASYSCLGPIVDFCLFDYNEQGKQTMACCSGVDNDASIRIVENGIGFIKQAVLDFPLVYNMWPLKLEEQSDSLLITTALETILLKPLRDADNQFMEYASYSALCTNETTLASGLWNDHIVQITPSSARLMTKDEHGTLLAEWKPPGNKSISMAKLKESHCLVCYEDDVIVYLEIVFNTFMERSTTQVRDTSCMSISTCKENGTDNNYVVIGTFGSGSNVRLLQLPELQTIYEYVNAPITASPKDVLIVFMEGLLYLMVMLGDGQILSYCIKHLGSERIMVYDERQMMVSTYCTGMYPYQHQGEQKIFVAGQKPSVISSFNQTLFVYSVNLTNIYTLTAFNDILALMTDHQLLFGKTDVVSRLQHTKYDIPGEMPLRVEYLSRTKALAVGSSTYVRDTNKNVMDRAGKVRILDAQTFQVLDTYELANNEIVESMCVARFKEYPDKEYLFVGTLIENQLDPNNNSGRILAFTIDVFKCELLDTIDMPGVIYRMEAVENTVIAAVDGKLYGLCKLQPDLLKGERIEFKFLLHHNVVALDMDSQKDLLLVGDLMESMSVLKVNNNPDALGLDLLATDNKQVWITAVKFINEDVMIGADDRQNLFTMVKPSPQNGRGLAKLELEGGYHLGTLVNRFRKDILRDITSVQDNIPVVARYGSEFTFVTVNGSIGTVKSISKESFEFFKSIQDGILKILPNVGNLDHSLWRTYKPKHKITRTNDNYLDGDILKLYTQMNLIEKQKLLEQYQNVSIKDLGEWIHHLIS</sequence>
<comment type="subcellular location">
    <subcellularLocation>
        <location evidence="1">Nucleus</location>
    </subcellularLocation>
</comment>
<evidence type="ECO:0000256" key="2">
    <source>
        <dbReference type="ARBA" id="ARBA00007453"/>
    </source>
</evidence>
<dbReference type="Pfam" id="PF10433">
    <property type="entry name" value="Beta-prop_RSE1_1st"/>
    <property type="match status" value="1"/>
</dbReference>
<comment type="similarity">
    <text evidence="2">Belongs to the DDB1 family.</text>
</comment>
<evidence type="ECO:0000256" key="4">
    <source>
        <dbReference type="ARBA" id="ARBA00023242"/>
    </source>
</evidence>
<feature type="domain" description="RSE1/DDB1/CPSF1 C-terminal" evidence="5">
    <location>
        <begin position="765"/>
        <end position="1086"/>
    </location>
</feature>
<organism evidence="8">
    <name type="scientific">Rhizopus microsporus var. microsporus</name>
    <dbReference type="NCBI Taxonomy" id="86635"/>
    <lineage>
        <taxon>Eukaryota</taxon>
        <taxon>Fungi</taxon>
        <taxon>Fungi incertae sedis</taxon>
        <taxon>Mucoromycota</taxon>
        <taxon>Mucoromycotina</taxon>
        <taxon>Mucoromycetes</taxon>
        <taxon>Mucorales</taxon>
        <taxon>Mucorineae</taxon>
        <taxon>Rhizopodaceae</taxon>
        <taxon>Rhizopus</taxon>
    </lineage>
</organism>
<evidence type="ECO:0000259" key="7">
    <source>
        <dbReference type="Pfam" id="PF23726"/>
    </source>
</evidence>
<dbReference type="AlphaFoldDB" id="A0A1X0QST8"/>
<dbReference type="GO" id="GO:0005634">
    <property type="term" value="C:nucleus"/>
    <property type="evidence" value="ECO:0007669"/>
    <property type="project" value="UniProtKB-SubCell"/>
</dbReference>
<protein>
    <recommendedName>
        <fullName evidence="3">DNA damage-binding protein 1</fullName>
    </recommendedName>
</protein>
<evidence type="ECO:0000259" key="5">
    <source>
        <dbReference type="Pfam" id="PF03178"/>
    </source>
</evidence>
<name>A0A1X0QST8_RHIZD</name>
<dbReference type="OrthoDB" id="433457at2759"/>
<dbReference type="Pfam" id="PF23726">
    <property type="entry name" value="Beta-prop_RSE1_2nd"/>
    <property type="match status" value="1"/>
</dbReference>
<dbReference type="Proteomes" id="UP000242414">
    <property type="component" value="Unassembled WGS sequence"/>
</dbReference>
<dbReference type="InterPro" id="IPR011047">
    <property type="entry name" value="Quinoprotein_ADH-like_sf"/>
</dbReference>
<dbReference type="EMBL" id="KV922030">
    <property type="protein sequence ID" value="ORE02835.1"/>
    <property type="molecule type" value="Genomic_DNA"/>
</dbReference>